<sequence length="67" mass="7112">MRGNGIVGPKVKALSLSVSAGANRGCANSGTPDLIDKMVRFCSVFDNWLTNVLFALSGRFDFDAVFG</sequence>
<dbReference type="EMBL" id="JFKA01000001">
    <property type="protein sequence ID" value="OSQ40351.1"/>
    <property type="molecule type" value="Genomic_DNA"/>
</dbReference>
<proteinExistence type="predicted"/>
<accession>A0A1Y2L3V0</accession>
<reference evidence="1 2" key="1">
    <citation type="submission" date="2014-03" db="EMBL/GenBank/DDBJ databases">
        <title>The draft genome sequence of Thalassospira mesophila JCM 18969.</title>
        <authorList>
            <person name="Lai Q."/>
            <person name="Shao Z."/>
        </authorList>
    </citation>
    <scope>NUCLEOTIDE SEQUENCE [LARGE SCALE GENOMIC DNA]</scope>
    <source>
        <strain evidence="1 2">JCM 18969</strain>
    </source>
</reference>
<dbReference type="AlphaFoldDB" id="A0A1Y2L3V0"/>
<evidence type="ECO:0000313" key="1">
    <source>
        <dbReference type="EMBL" id="OSQ40351.1"/>
    </source>
</evidence>
<protein>
    <submittedName>
        <fullName evidence="1">Uncharacterized protein</fullName>
    </submittedName>
</protein>
<keyword evidence="2" id="KW-1185">Reference proteome</keyword>
<dbReference type="STRING" id="1293891.TMES_00530"/>
<dbReference type="Proteomes" id="UP000193391">
    <property type="component" value="Unassembled WGS sequence"/>
</dbReference>
<evidence type="ECO:0000313" key="2">
    <source>
        <dbReference type="Proteomes" id="UP000193391"/>
    </source>
</evidence>
<organism evidence="1 2">
    <name type="scientific">Thalassospira mesophila</name>
    <dbReference type="NCBI Taxonomy" id="1293891"/>
    <lineage>
        <taxon>Bacteria</taxon>
        <taxon>Pseudomonadati</taxon>
        <taxon>Pseudomonadota</taxon>
        <taxon>Alphaproteobacteria</taxon>
        <taxon>Rhodospirillales</taxon>
        <taxon>Thalassospiraceae</taxon>
        <taxon>Thalassospira</taxon>
    </lineage>
</organism>
<comment type="caution">
    <text evidence="1">The sequence shown here is derived from an EMBL/GenBank/DDBJ whole genome shotgun (WGS) entry which is preliminary data.</text>
</comment>
<name>A0A1Y2L3V0_9PROT</name>
<gene>
    <name evidence="1" type="ORF">TMES_00530</name>
</gene>